<dbReference type="Proteomes" id="UP000078561">
    <property type="component" value="Unassembled WGS sequence"/>
</dbReference>
<proteinExistence type="predicted"/>
<reference evidence="1" key="1">
    <citation type="submission" date="2016-04" db="EMBL/GenBank/DDBJ databases">
        <authorList>
            <person name="Evans L.H."/>
            <person name="Alamgir A."/>
            <person name="Owens N."/>
            <person name="Weber N.D."/>
            <person name="Virtaneva K."/>
            <person name="Barbian K."/>
            <person name="Babar A."/>
            <person name="Rosenke K."/>
        </authorList>
    </citation>
    <scope>NUCLEOTIDE SEQUENCE [LARGE SCALE GENOMIC DNA]</scope>
    <source>
        <strain evidence="1">CBS 101.48</strain>
    </source>
</reference>
<dbReference type="PANTHER" id="PTHR31400">
    <property type="entry name" value="GUANYLYL CYCLASE DOMAIN CONTAINING PROTEIN 1 GUCD1"/>
    <property type="match status" value="1"/>
</dbReference>
<sequence>MSLFGCGSTETVDLLEKYSGFNQHKVPHVMQDTHWDCGLACVAMILGGVNITACLEDLTNQCAVESIWTIDLAYLLHHYMTHFTYYTSYFGSRKEYQQDSFYQATFDQDELRVNHLFDTARRSGIHVEKHLMDVPGYLGYDQAGDKFIYRDPATSQGYCAISTKDLDQARQAEGTDHDWYVEQTEWQADWDWGGL</sequence>
<dbReference type="PANTHER" id="PTHR31400:SF1">
    <property type="entry name" value="PROTEIN GUCD1"/>
    <property type="match status" value="1"/>
</dbReference>
<dbReference type="Gene3D" id="3.90.70.10">
    <property type="entry name" value="Cysteine proteinases"/>
    <property type="match status" value="1"/>
</dbReference>
<name>A0A168QX45_ABSGL</name>
<evidence type="ECO:0008006" key="3">
    <source>
        <dbReference type="Google" id="ProtNLM"/>
    </source>
</evidence>
<dbReference type="AlphaFoldDB" id="A0A168QX45"/>
<dbReference type="OrthoDB" id="206796at2759"/>
<protein>
    <recommendedName>
        <fullName evidence="3">Peptidase C39 domain-containing protein</fullName>
    </recommendedName>
</protein>
<dbReference type="Pfam" id="PF09778">
    <property type="entry name" value="Guanylate_cyc_2"/>
    <property type="match status" value="2"/>
</dbReference>
<dbReference type="InterPro" id="IPR018616">
    <property type="entry name" value="GUCD1"/>
</dbReference>
<dbReference type="InParanoid" id="A0A168QX45"/>
<organism evidence="1">
    <name type="scientific">Absidia glauca</name>
    <name type="common">Pin mould</name>
    <dbReference type="NCBI Taxonomy" id="4829"/>
    <lineage>
        <taxon>Eukaryota</taxon>
        <taxon>Fungi</taxon>
        <taxon>Fungi incertae sedis</taxon>
        <taxon>Mucoromycota</taxon>
        <taxon>Mucoromycotina</taxon>
        <taxon>Mucoromycetes</taxon>
        <taxon>Mucorales</taxon>
        <taxon>Cunninghamellaceae</taxon>
        <taxon>Absidia</taxon>
    </lineage>
</organism>
<keyword evidence="2" id="KW-1185">Reference proteome</keyword>
<dbReference type="EMBL" id="LT554468">
    <property type="protein sequence ID" value="SAM05708.1"/>
    <property type="molecule type" value="Genomic_DNA"/>
</dbReference>
<evidence type="ECO:0000313" key="1">
    <source>
        <dbReference type="EMBL" id="SAM05708.1"/>
    </source>
</evidence>
<gene>
    <name evidence="1" type="primary">ABSGL_11583.1 scaffold 12295</name>
</gene>
<accession>A0A168QX45</accession>
<evidence type="ECO:0000313" key="2">
    <source>
        <dbReference type="Proteomes" id="UP000078561"/>
    </source>
</evidence>